<evidence type="ECO:0000256" key="2">
    <source>
        <dbReference type="ARBA" id="ARBA00022630"/>
    </source>
</evidence>
<evidence type="ECO:0000256" key="1">
    <source>
        <dbReference type="ARBA" id="ARBA00001974"/>
    </source>
</evidence>
<dbReference type="EMBL" id="FNZQ01000003">
    <property type="protein sequence ID" value="SEL08869.1"/>
    <property type="molecule type" value="Genomic_DNA"/>
</dbReference>
<gene>
    <name evidence="7" type="ORF">SAMN04488526_1878</name>
</gene>
<keyword evidence="8" id="KW-1185">Reference proteome</keyword>
<dbReference type="OrthoDB" id="4230779at2"/>
<dbReference type="InterPro" id="IPR050493">
    <property type="entry name" value="FAD-dep_Monooxygenase_BioMet"/>
</dbReference>
<keyword evidence="3" id="KW-0274">FAD</keyword>
<dbReference type="STRING" id="188906.SAMN04488526_1878"/>
<keyword evidence="2" id="KW-0285">Flavoprotein</keyword>
<dbReference type="SUPFAM" id="SSF54373">
    <property type="entry name" value="FAD-linked reductases, C-terminal domain"/>
    <property type="match status" value="1"/>
</dbReference>
<evidence type="ECO:0000256" key="5">
    <source>
        <dbReference type="ARBA" id="ARBA00023033"/>
    </source>
</evidence>
<reference evidence="7 8" key="1">
    <citation type="submission" date="2016-10" db="EMBL/GenBank/DDBJ databases">
        <authorList>
            <person name="de Groot N.N."/>
        </authorList>
    </citation>
    <scope>NUCLEOTIDE SEQUENCE [LARGE SCALE GENOMIC DNA]</scope>
    <source>
        <strain evidence="7 8">DSM 14858</strain>
    </source>
</reference>
<dbReference type="PANTHER" id="PTHR13789:SF318">
    <property type="entry name" value="GERANYLGERANYL DIPHOSPHATE REDUCTASE"/>
    <property type="match status" value="1"/>
</dbReference>
<dbReference type="RefSeq" id="WP_092762130.1">
    <property type="nucleotide sequence ID" value="NZ_FNZQ01000003.1"/>
</dbReference>
<proteinExistence type="predicted"/>
<organism evidence="7 8">
    <name type="scientific">Jannaschia helgolandensis</name>
    <dbReference type="NCBI Taxonomy" id="188906"/>
    <lineage>
        <taxon>Bacteria</taxon>
        <taxon>Pseudomonadati</taxon>
        <taxon>Pseudomonadota</taxon>
        <taxon>Alphaproteobacteria</taxon>
        <taxon>Rhodobacterales</taxon>
        <taxon>Roseobacteraceae</taxon>
        <taxon>Jannaschia</taxon>
    </lineage>
</organism>
<dbReference type="Proteomes" id="UP000199283">
    <property type="component" value="Unassembled WGS sequence"/>
</dbReference>
<evidence type="ECO:0000313" key="8">
    <source>
        <dbReference type="Proteomes" id="UP000199283"/>
    </source>
</evidence>
<evidence type="ECO:0000256" key="3">
    <source>
        <dbReference type="ARBA" id="ARBA00022827"/>
    </source>
</evidence>
<dbReference type="AlphaFoldDB" id="A0A1H7MCS5"/>
<protein>
    <submittedName>
        <fullName evidence="7">Salicylate hydroxylase</fullName>
    </submittedName>
</protein>
<dbReference type="Gene3D" id="3.50.50.60">
    <property type="entry name" value="FAD/NAD(P)-binding domain"/>
    <property type="match status" value="1"/>
</dbReference>
<evidence type="ECO:0000313" key="7">
    <source>
        <dbReference type="EMBL" id="SEL08869.1"/>
    </source>
</evidence>
<dbReference type="SUPFAM" id="SSF51905">
    <property type="entry name" value="FAD/NAD(P)-binding domain"/>
    <property type="match status" value="1"/>
</dbReference>
<name>A0A1H7MCS5_9RHOB</name>
<comment type="cofactor">
    <cofactor evidence="1">
        <name>FAD</name>
        <dbReference type="ChEBI" id="CHEBI:57692"/>
    </cofactor>
</comment>
<dbReference type="GO" id="GO:0071949">
    <property type="term" value="F:FAD binding"/>
    <property type="evidence" value="ECO:0007669"/>
    <property type="project" value="InterPro"/>
</dbReference>
<dbReference type="InterPro" id="IPR036188">
    <property type="entry name" value="FAD/NAD-bd_sf"/>
</dbReference>
<dbReference type="PRINTS" id="PR00420">
    <property type="entry name" value="RNGMNOXGNASE"/>
</dbReference>
<dbReference type="InterPro" id="IPR002938">
    <property type="entry name" value="FAD-bd"/>
</dbReference>
<evidence type="ECO:0000259" key="6">
    <source>
        <dbReference type="Pfam" id="PF01494"/>
    </source>
</evidence>
<accession>A0A1H7MCS5</accession>
<feature type="domain" description="FAD-binding" evidence="6">
    <location>
        <begin position="10"/>
        <end position="306"/>
    </location>
</feature>
<dbReference type="Pfam" id="PF01494">
    <property type="entry name" value="FAD_binding_3"/>
    <property type="match status" value="1"/>
</dbReference>
<evidence type="ECO:0000256" key="4">
    <source>
        <dbReference type="ARBA" id="ARBA00023002"/>
    </source>
</evidence>
<dbReference type="PANTHER" id="PTHR13789">
    <property type="entry name" value="MONOOXYGENASE"/>
    <property type="match status" value="1"/>
</dbReference>
<sequence length="374" mass="39580">MIASAVLASDVTVLGAGIAGLAMAVACAQRGRSVTVIEQAAALTDIGAGLQIAPNGGRVLAALGVTPRAIASRAVHVIDGVSGKSVIRMPLGPGFRLIHRADLISALADRAADVGVTLRLDTRVTDIADGGRALHLSEDTAMPTARLIGADGARGRARAFVEPDHRGAFTGQVAWRAIVPVDQWPAEAQIHTGNGRHLVCYPLRDGRALNIVAVEERTAWTEAGWSHTDDPAHLRAAFAGYATPIRRLLDRVETVHLWGLMDHGATPRWTRGACTLIGDAAHPTLPFLAQGANLALEDALTLAAMLDDPAGWEAARRPRVARALAVARSNARNYHLSGAKRILGHGALRTLNVIRPTAMLGRYDWLYNHDVTAG</sequence>
<keyword evidence="4" id="KW-0560">Oxidoreductase</keyword>
<keyword evidence="5" id="KW-0503">Monooxygenase</keyword>
<dbReference type="GO" id="GO:0004497">
    <property type="term" value="F:monooxygenase activity"/>
    <property type="evidence" value="ECO:0007669"/>
    <property type="project" value="UniProtKB-KW"/>
</dbReference>